<sequence>NRISLEGDNKQLQVAPDGRTLYLYSGDLLQQFSFDPANASLTRVSSQQVAGVSDMVLGADGNVLYVSLASGSVSRYSTHGALAWVDSINRTQASALSNASALQVGADGSVLVIGQGLALLDAPGLKNPVYQADGPAVVLLPNLQLSDAELDALNAGAGNYKDATLVVERVGGSSAQDHFGFKDGNGFTLREGQVFLDDVAVARLSDANGTLKLNIDAALSTAQVNLLVRQLTYTNDGGTAGSQVNLRVSLNDGELNSATIRRRSA</sequence>
<name>A0A6B3NVQ4_9PSED</name>
<evidence type="ECO:0000313" key="1">
    <source>
        <dbReference type="EMBL" id="NER66219.1"/>
    </source>
</evidence>
<dbReference type="EMBL" id="JAAHBU010000414">
    <property type="protein sequence ID" value="NER66219.1"/>
    <property type="molecule type" value="Genomic_DNA"/>
</dbReference>
<dbReference type="RefSeq" id="WP_163949927.1">
    <property type="nucleotide sequence ID" value="NZ_JAAHBU010000414.1"/>
</dbReference>
<accession>A0A6B3NVQ4</accession>
<feature type="non-terminal residue" evidence="1">
    <location>
        <position position="1"/>
    </location>
</feature>
<proteinExistence type="predicted"/>
<protein>
    <submittedName>
        <fullName evidence="1">Uncharacterized protein</fullName>
    </submittedName>
</protein>
<dbReference type="SUPFAM" id="SSF63829">
    <property type="entry name" value="Calcium-dependent phosphotriesterase"/>
    <property type="match status" value="1"/>
</dbReference>
<dbReference type="Proteomes" id="UP000482634">
    <property type="component" value="Unassembled WGS sequence"/>
</dbReference>
<gene>
    <name evidence="1" type="ORF">G3436_23130</name>
</gene>
<keyword evidence="2" id="KW-1185">Reference proteome</keyword>
<reference evidence="1 2" key="1">
    <citation type="submission" date="2020-02" db="EMBL/GenBank/DDBJ databases">
        <title>Broccoli isolated Pseudomonas sp.</title>
        <authorList>
            <person name="Fujikawa T."/>
            <person name="Sawada H."/>
        </authorList>
    </citation>
    <scope>NUCLEOTIDE SEQUENCE [LARGE SCALE GENOMIC DNA]</scope>
    <source>
        <strain evidence="1 2">MAFF212427</strain>
    </source>
</reference>
<dbReference type="AlphaFoldDB" id="A0A6B3NVQ4"/>
<evidence type="ECO:0000313" key="2">
    <source>
        <dbReference type="Proteomes" id="UP000482634"/>
    </source>
</evidence>
<comment type="caution">
    <text evidence="1">The sequence shown here is derived from an EMBL/GenBank/DDBJ whole genome shotgun (WGS) entry which is preliminary data.</text>
</comment>
<organism evidence="1 2">
    <name type="scientific">Pseudomonas brassicae</name>
    <dbReference type="NCBI Taxonomy" id="2708063"/>
    <lineage>
        <taxon>Bacteria</taxon>
        <taxon>Pseudomonadati</taxon>
        <taxon>Pseudomonadota</taxon>
        <taxon>Gammaproteobacteria</taxon>
        <taxon>Pseudomonadales</taxon>
        <taxon>Pseudomonadaceae</taxon>
        <taxon>Pseudomonas</taxon>
    </lineage>
</organism>